<comment type="caution">
    <text evidence="2">The sequence shown here is derived from an EMBL/GenBank/DDBJ whole genome shotgun (WGS) entry which is preliminary data.</text>
</comment>
<dbReference type="InterPro" id="IPR019734">
    <property type="entry name" value="TPR_rpt"/>
</dbReference>
<dbReference type="Gene3D" id="1.25.40.10">
    <property type="entry name" value="Tetratricopeptide repeat domain"/>
    <property type="match status" value="3"/>
</dbReference>
<feature type="signal peptide" evidence="1">
    <location>
        <begin position="1"/>
        <end position="20"/>
    </location>
</feature>
<evidence type="ECO:0000256" key="1">
    <source>
        <dbReference type="SAM" id="SignalP"/>
    </source>
</evidence>
<evidence type="ECO:0000313" key="3">
    <source>
        <dbReference type="Proteomes" id="UP000256779"/>
    </source>
</evidence>
<dbReference type="AlphaFoldDB" id="A0A3D9KY06"/>
<dbReference type="SUPFAM" id="SSF48452">
    <property type="entry name" value="TPR-like"/>
    <property type="match status" value="3"/>
</dbReference>
<dbReference type="OrthoDB" id="9763354at2"/>
<sequence>MKSLFAICFIIIMIGIPAAAQNQNAKLANEYYQQGEFDKALELYQDLDKNKSAIPLIHANYLQLLIEKESYNAAEKYLNRVMKYFPNNLQYKVDLAFFFHTTNKSDHFEKYIHNLQKQFGDNQYQLSALAQNFVARQLYDVGLLFYEKARKANGRFAAFALDMAAIHRLKNDKAAMTREYINYAEGNPANISYVKNLFQNILTEPEDQEYLEQTLIEKIQKNPEQTLYADLLIWLELQRKNFYAAFLQARALDRRNQQPGDESMRIARIAFDNKSWDDASDIFEYVIKTYPDSYNYATARRLLIRSQENKIKSEFPVDENAIRLLVQEYAALQQELGINPTTLEARRNQALLHAFYLDEMDTAIAILDFVISNRRSPKSLIAESKLDLGDIYLLTEQPWESTLLYSQVEKSHKESPLAYEAKLRNARLNYFTGNFALAKSHLDILKLATTRTISNDAIALSMLISDNTAFDSTDQVMQSFAFAELLIFRNQHEEARSVLNTILEENPGHSITDEIFWLQAKMDLQAGAYQQAIDKLDEIINGYGYDILSDDAHFQKGMIVQDYLKEDEQATAIFTDFLQKHPGSRHAAEARMRIRNMRGDLIN</sequence>
<protein>
    <submittedName>
        <fullName evidence="2">Tetratricopeptide repeat protein</fullName>
    </submittedName>
</protein>
<reference evidence="2 3" key="1">
    <citation type="submission" date="2018-07" db="EMBL/GenBank/DDBJ databases">
        <title>Genomic Encyclopedia of Type Strains, Phase IV (KMG-IV): sequencing the most valuable type-strain genomes for metagenomic binning, comparative biology and taxonomic classification.</title>
        <authorList>
            <person name="Goeker M."/>
        </authorList>
    </citation>
    <scope>NUCLEOTIDE SEQUENCE [LARGE SCALE GENOMIC DNA]</scope>
    <source>
        <strain evidence="2 3">DSM 4134</strain>
    </source>
</reference>
<evidence type="ECO:0000313" key="2">
    <source>
        <dbReference type="EMBL" id="RED94131.1"/>
    </source>
</evidence>
<dbReference type="Proteomes" id="UP000256779">
    <property type="component" value="Unassembled WGS sequence"/>
</dbReference>
<dbReference type="InterPro" id="IPR011990">
    <property type="entry name" value="TPR-like_helical_dom_sf"/>
</dbReference>
<gene>
    <name evidence="2" type="ORF">C7460_12272</name>
</gene>
<dbReference type="EMBL" id="QREG01000022">
    <property type="protein sequence ID" value="RED94131.1"/>
    <property type="molecule type" value="Genomic_DNA"/>
</dbReference>
<name>A0A3D9KY06_MARFU</name>
<keyword evidence="3" id="KW-1185">Reference proteome</keyword>
<accession>A0A3D9KY06</accession>
<proteinExistence type="predicted"/>
<dbReference type="Pfam" id="PF13174">
    <property type="entry name" value="TPR_6"/>
    <property type="match status" value="1"/>
</dbReference>
<organism evidence="2 3">
    <name type="scientific">Marinoscillum furvescens DSM 4134</name>
    <dbReference type="NCBI Taxonomy" id="1122208"/>
    <lineage>
        <taxon>Bacteria</taxon>
        <taxon>Pseudomonadati</taxon>
        <taxon>Bacteroidota</taxon>
        <taxon>Cytophagia</taxon>
        <taxon>Cytophagales</taxon>
        <taxon>Reichenbachiellaceae</taxon>
        <taxon>Marinoscillum</taxon>
    </lineage>
</organism>
<feature type="chain" id="PRO_5017569035" evidence="1">
    <location>
        <begin position="21"/>
        <end position="603"/>
    </location>
</feature>
<keyword evidence="1" id="KW-0732">Signal</keyword>